<evidence type="ECO:0000313" key="4">
    <source>
        <dbReference type="EMBL" id="PIA61000.1"/>
    </source>
</evidence>
<dbReference type="GO" id="GO:0003676">
    <property type="term" value="F:nucleic acid binding"/>
    <property type="evidence" value="ECO:0007669"/>
    <property type="project" value="InterPro"/>
</dbReference>
<dbReference type="Proteomes" id="UP000230069">
    <property type="component" value="Unassembled WGS sequence"/>
</dbReference>
<evidence type="ECO:0000256" key="2">
    <source>
        <dbReference type="ARBA" id="ARBA00022801"/>
    </source>
</evidence>
<dbReference type="PANTHER" id="PTHR13620:SF105">
    <property type="entry name" value="OS01G0737700 PROTEIN"/>
    <property type="match status" value="1"/>
</dbReference>
<dbReference type="Pfam" id="PF01612">
    <property type="entry name" value="DNA_pol_A_exo1"/>
    <property type="match status" value="1"/>
</dbReference>
<proteinExistence type="predicted"/>
<sequence>MSISIRDNRNPSPNTQECYTVNIFGNQINTIVTHTPSVVTHFISNILYKYRNSTNIIVGLDIEWRPSFSRIQNPPAIIQLCIDNKCLIFQFIYAPYMPQSLADFLNNPDFMFVGVGIDGDVRKLDSFYDLNVYNAFDVRPLAVEKYGLSGLINAGMKTMADVVLDMEIDKPREITLSRWDDFYLSYQQVQYACVDAYLSFAMGLELL</sequence>
<keyword evidence="2" id="KW-0378">Hydrolase</keyword>
<dbReference type="OrthoDB" id="1920326at2759"/>
<dbReference type="InterPro" id="IPR002562">
    <property type="entry name" value="3'-5'_exonuclease_dom"/>
</dbReference>
<gene>
    <name evidence="4" type="ORF">AQUCO_00300490v1</name>
</gene>
<evidence type="ECO:0000259" key="3">
    <source>
        <dbReference type="Pfam" id="PF01612"/>
    </source>
</evidence>
<dbReference type="SUPFAM" id="SSF53098">
    <property type="entry name" value="Ribonuclease H-like"/>
    <property type="match status" value="1"/>
</dbReference>
<dbReference type="GO" id="GO:0008408">
    <property type="term" value="F:3'-5' exonuclease activity"/>
    <property type="evidence" value="ECO:0007669"/>
    <property type="project" value="InterPro"/>
</dbReference>
<evidence type="ECO:0000256" key="1">
    <source>
        <dbReference type="ARBA" id="ARBA00022722"/>
    </source>
</evidence>
<dbReference type="AlphaFoldDB" id="A0A2G5EZ47"/>
<dbReference type="InterPro" id="IPR036397">
    <property type="entry name" value="RNaseH_sf"/>
</dbReference>
<dbReference type="EMBL" id="KZ305020">
    <property type="protein sequence ID" value="PIA61000.1"/>
    <property type="molecule type" value="Genomic_DNA"/>
</dbReference>
<accession>A0A2G5EZ47</accession>
<reference evidence="4 5" key="1">
    <citation type="submission" date="2017-09" db="EMBL/GenBank/DDBJ databases">
        <title>WGS assembly of Aquilegia coerulea Goldsmith.</title>
        <authorList>
            <person name="Hodges S."/>
            <person name="Kramer E."/>
            <person name="Nordborg M."/>
            <person name="Tomkins J."/>
            <person name="Borevitz J."/>
            <person name="Derieg N."/>
            <person name="Yan J."/>
            <person name="Mihaltcheva S."/>
            <person name="Hayes R.D."/>
            <person name="Rokhsar D."/>
        </authorList>
    </citation>
    <scope>NUCLEOTIDE SEQUENCE [LARGE SCALE GENOMIC DNA]</scope>
    <source>
        <strain evidence="5">cv. Goldsmith</strain>
    </source>
</reference>
<name>A0A2G5EZ47_AQUCA</name>
<dbReference type="Gene3D" id="3.30.420.10">
    <property type="entry name" value="Ribonuclease H-like superfamily/Ribonuclease H"/>
    <property type="match status" value="1"/>
</dbReference>
<dbReference type="PANTHER" id="PTHR13620">
    <property type="entry name" value="3-5 EXONUCLEASE"/>
    <property type="match status" value="1"/>
</dbReference>
<dbReference type="FunFam" id="3.30.420.10:FF:000054">
    <property type="entry name" value="Werner Syndrome-like exonuclease"/>
    <property type="match status" value="1"/>
</dbReference>
<dbReference type="InParanoid" id="A0A2G5EZ47"/>
<dbReference type="STRING" id="218851.A0A2G5EZ47"/>
<feature type="domain" description="3'-5' exonuclease" evidence="3">
    <location>
        <begin position="44"/>
        <end position="200"/>
    </location>
</feature>
<dbReference type="CDD" id="cd06141">
    <property type="entry name" value="WRN_exo"/>
    <property type="match status" value="1"/>
</dbReference>
<dbReference type="GO" id="GO:0006139">
    <property type="term" value="P:nucleobase-containing compound metabolic process"/>
    <property type="evidence" value="ECO:0007669"/>
    <property type="project" value="InterPro"/>
</dbReference>
<dbReference type="GO" id="GO:0005737">
    <property type="term" value="C:cytoplasm"/>
    <property type="evidence" value="ECO:0007669"/>
    <property type="project" value="TreeGrafter"/>
</dbReference>
<dbReference type="GO" id="GO:0005634">
    <property type="term" value="C:nucleus"/>
    <property type="evidence" value="ECO:0007669"/>
    <property type="project" value="TreeGrafter"/>
</dbReference>
<protein>
    <recommendedName>
        <fullName evidence="3">3'-5' exonuclease domain-containing protein</fullName>
    </recommendedName>
</protein>
<keyword evidence="5" id="KW-1185">Reference proteome</keyword>
<keyword evidence="1" id="KW-0540">Nuclease</keyword>
<dbReference type="InterPro" id="IPR051132">
    <property type="entry name" value="3-5_Exonuclease_domain"/>
</dbReference>
<organism evidence="4 5">
    <name type="scientific">Aquilegia coerulea</name>
    <name type="common">Rocky mountain columbine</name>
    <dbReference type="NCBI Taxonomy" id="218851"/>
    <lineage>
        <taxon>Eukaryota</taxon>
        <taxon>Viridiplantae</taxon>
        <taxon>Streptophyta</taxon>
        <taxon>Embryophyta</taxon>
        <taxon>Tracheophyta</taxon>
        <taxon>Spermatophyta</taxon>
        <taxon>Magnoliopsida</taxon>
        <taxon>Ranunculales</taxon>
        <taxon>Ranunculaceae</taxon>
        <taxon>Thalictroideae</taxon>
        <taxon>Aquilegia</taxon>
    </lineage>
</organism>
<dbReference type="InterPro" id="IPR012337">
    <property type="entry name" value="RNaseH-like_sf"/>
</dbReference>
<evidence type="ECO:0000313" key="5">
    <source>
        <dbReference type="Proteomes" id="UP000230069"/>
    </source>
</evidence>